<dbReference type="PROSITE" id="PS00135">
    <property type="entry name" value="TRYPSIN_SER"/>
    <property type="match status" value="1"/>
</dbReference>
<keyword evidence="10" id="KW-1185">Reference proteome</keyword>
<dbReference type="AlphaFoldDB" id="A0A1R1XSV8"/>
<evidence type="ECO:0000256" key="5">
    <source>
        <dbReference type="ARBA" id="ARBA00023157"/>
    </source>
</evidence>
<dbReference type="PANTHER" id="PTHR24264">
    <property type="entry name" value="TRYPSIN-RELATED"/>
    <property type="match status" value="1"/>
</dbReference>
<sequence>MKLALLLSAVLGGAIADKFEGKYEVPESEADIPIEASIIGGSPSSKLYYPYITQLYQYDEERKKYYFTCTASLINEQYVVTAAHCVHDEDNNEIPGKSIFLNIGQDKLAVNSDIKNFYKVTEVILNDYSDIIKNDIALLKLDRKVPASVATPAKVYPYKVNSNTPLEVAGFGVTNYFAKYVSSILLKTRVSASTGLKCRMFNAFWFNNSGSSICSINESENDACQGDSGGPLVAKLNGKRTLVGITSWGMNVDLSKLKQCGNNTVSFYTRTAYYVKWMASKIGVDYTEMIETLKK</sequence>
<organism evidence="9 10">
    <name type="scientific">Smittium culicis</name>
    <dbReference type="NCBI Taxonomy" id="133412"/>
    <lineage>
        <taxon>Eukaryota</taxon>
        <taxon>Fungi</taxon>
        <taxon>Fungi incertae sedis</taxon>
        <taxon>Zoopagomycota</taxon>
        <taxon>Kickxellomycotina</taxon>
        <taxon>Harpellomycetes</taxon>
        <taxon>Harpellales</taxon>
        <taxon>Legeriomycetaceae</taxon>
        <taxon>Smittium</taxon>
    </lineage>
</organism>
<dbReference type="OrthoDB" id="6380398at2759"/>
<dbReference type="PROSITE" id="PS00134">
    <property type="entry name" value="TRYPSIN_HIS"/>
    <property type="match status" value="1"/>
</dbReference>
<feature type="chain" id="PRO_5010334487" evidence="7">
    <location>
        <begin position="17"/>
        <end position="295"/>
    </location>
</feature>
<feature type="domain" description="Peptidase S1" evidence="8">
    <location>
        <begin position="38"/>
        <end position="283"/>
    </location>
</feature>
<evidence type="ECO:0000256" key="3">
    <source>
        <dbReference type="ARBA" id="ARBA00022670"/>
    </source>
</evidence>
<accession>A0A1R1XSV8</accession>
<keyword evidence="7" id="KW-0732">Signal</keyword>
<keyword evidence="9" id="KW-0808">Transferase</keyword>
<dbReference type="SUPFAM" id="SSF50494">
    <property type="entry name" value="Trypsin-like serine proteases"/>
    <property type="match status" value="1"/>
</dbReference>
<dbReference type="InterPro" id="IPR043504">
    <property type="entry name" value="Peptidase_S1_PA_chymotrypsin"/>
</dbReference>
<keyword evidence="6" id="KW-0720">Serine protease</keyword>
<keyword evidence="2" id="KW-0964">Secreted</keyword>
<dbReference type="STRING" id="133412.A0A1R1XSV8"/>
<dbReference type="InterPro" id="IPR033116">
    <property type="entry name" value="TRYPSIN_SER"/>
</dbReference>
<dbReference type="GO" id="GO:0016301">
    <property type="term" value="F:kinase activity"/>
    <property type="evidence" value="ECO:0007669"/>
    <property type="project" value="UniProtKB-KW"/>
</dbReference>
<evidence type="ECO:0000259" key="8">
    <source>
        <dbReference type="PROSITE" id="PS50240"/>
    </source>
</evidence>
<dbReference type="Proteomes" id="UP000187283">
    <property type="component" value="Unassembled WGS sequence"/>
</dbReference>
<evidence type="ECO:0000313" key="10">
    <source>
        <dbReference type="Proteomes" id="UP000187283"/>
    </source>
</evidence>
<comment type="caution">
    <text evidence="9">The sequence shown here is derived from an EMBL/GenBank/DDBJ whole genome shotgun (WGS) entry which is preliminary data.</text>
</comment>
<reference evidence="9 10" key="1">
    <citation type="submission" date="2017-01" db="EMBL/GenBank/DDBJ databases">
        <authorList>
            <person name="Mah S.A."/>
            <person name="Swanson W.J."/>
            <person name="Moy G.W."/>
            <person name="Vacquier V.D."/>
        </authorList>
    </citation>
    <scope>NUCLEOTIDE SEQUENCE [LARGE SCALE GENOMIC DNA]</scope>
    <source>
        <strain evidence="9 10">GSMNP</strain>
    </source>
</reference>
<comment type="subcellular location">
    <subcellularLocation>
        <location evidence="1">Secreted</location>
    </subcellularLocation>
</comment>
<evidence type="ECO:0000256" key="4">
    <source>
        <dbReference type="ARBA" id="ARBA00022801"/>
    </source>
</evidence>
<keyword evidence="5" id="KW-1015">Disulfide bond</keyword>
<evidence type="ECO:0000256" key="2">
    <source>
        <dbReference type="ARBA" id="ARBA00022525"/>
    </source>
</evidence>
<keyword evidence="9" id="KW-0418">Kinase</keyword>
<dbReference type="GO" id="GO:0006508">
    <property type="term" value="P:proteolysis"/>
    <property type="evidence" value="ECO:0007669"/>
    <property type="project" value="UniProtKB-KW"/>
</dbReference>
<dbReference type="InterPro" id="IPR001254">
    <property type="entry name" value="Trypsin_dom"/>
</dbReference>
<feature type="signal peptide" evidence="7">
    <location>
        <begin position="1"/>
        <end position="16"/>
    </location>
</feature>
<dbReference type="PRINTS" id="PR00722">
    <property type="entry name" value="CHYMOTRYPSIN"/>
</dbReference>
<name>A0A1R1XSV8_9FUNG</name>
<dbReference type="GO" id="GO:0004252">
    <property type="term" value="F:serine-type endopeptidase activity"/>
    <property type="evidence" value="ECO:0007669"/>
    <property type="project" value="InterPro"/>
</dbReference>
<dbReference type="InterPro" id="IPR018114">
    <property type="entry name" value="TRYPSIN_HIS"/>
</dbReference>
<dbReference type="InterPro" id="IPR050127">
    <property type="entry name" value="Serine_Proteases_S1"/>
</dbReference>
<gene>
    <name evidence="9" type="ORF">AYI70_g5805</name>
</gene>
<dbReference type="PANTHER" id="PTHR24264:SF65">
    <property type="entry name" value="SRCR DOMAIN-CONTAINING PROTEIN"/>
    <property type="match status" value="1"/>
</dbReference>
<protein>
    <submittedName>
        <fullName evidence="9">Urokinase-type plasminogen activator</fullName>
    </submittedName>
</protein>
<dbReference type="EMBL" id="LSSN01001966">
    <property type="protein sequence ID" value="OMJ17696.1"/>
    <property type="molecule type" value="Genomic_DNA"/>
</dbReference>
<evidence type="ECO:0000256" key="7">
    <source>
        <dbReference type="SAM" id="SignalP"/>
    </source>
</evidence>
<dbReference type="SMART" id="SM00020">
    <property type="entry name" value="Tryp_SPc"/>
    <property type="match status" value="1"/>
</dbReference>
<dbReference type="PROSITE" id="PS50240">
    <property type="entry name" value="TRYPSIN_DOM"/>
    <property type="match status" value="1"/>
</dbReference>
<evidence type="ECO:0000256" key="1">
    <source>
        <dbReference type="ARBA" id="ARBA00004613"/>
    </source>
</evidence>
<keyword evidence="4 6" id="KW-0378">Hydrolase</keyword>
<dbReference type="CDD" id="cd00190">
    <property type="entry name" value="Tryp_SPc"/>
    <property type="match status" value="1"/>
</dbReference>
<dbReference type="Pfam" id="PF00089">
    <property type="entry name" value="Trypsin"/>
    <property type="match status" value="1"/>
</dbReference>
<evidence type="ECO:0000256" key="6">
    <source>
        <dbReference type="RuleBase" id="RU363034"/>
    </source>
</evidence>
<proteinExistence type="predicted"/>
<evidence type="ECO:0000313" key="9">
    <source>
        <dbReference type="EMBL" id="OMJ17696.1"/>
    </source>
</evidence>
<dbReference type="InterPro" id="IPR009003">
    <property type="entry name" value="Peptidase_S1_PA"/>
</dbReference>
<keyword evidence="3 6" id="KW-0645">Protease</keyword>
<dbReference type="GO" id="GO:0005615">
    <property type="term" value="C:extracellular space"/>
    <property type="evidence" value="ECO:0007669"/>
    <property type="project" value="TreeGrafter"/>
</dbReference>
<dbReference type="Gene3D" id="2.40.10.10">
    <property type="entry name" value="Trypsin-like serine proteases"/>
    <property type="match status" value="1"/>
</dbReference>
<dbReference type="InterPro" id="IPR001314">
    <property type="entry name" value="Peptidase_S1A"/>
</dbReference>